<gene>
    <name evidence="1" type="ORF">HMPREF0971_01795</name>
</gene>
<protein>
    <submittedName>
        <fullName evidence="1">Uncharacterized protein</fullName>
    </submittedName>
</protein>
<dbReference type="AlphaFoldDB" id="D1QS39"/>
<accession>D1QS39</accession>
<evidence type="ECO:0000313" key="1">
    <source>
        <dbReference type="EMBL" id="EFB32046.1"/>
    </source>
</evidence>
<reference evidence="1 2" key="1">
    <citation type="submission" date="2009-11" db="EMBL/GenBank/DDBJ databases">
        <authorList>
            <person name="Weinstock G."/>
            <person name="Sodergren E."/>
            <person name="Clifton S."/>
            <person name="Fulton L."/>
            <person name="Fulton B."/>
            <person name="Courtney L."/>
            <person name="Fronick C."/>
            <person name="Harrison M."/>
            <person name="Strong C."/>
            <person name="Farmer C."/>
            <person name="Delahaunty K."/>
            <person name="Markovic C."/>
            <person name="Hall O."/>
            <person name="Minx P."/>
            <person name="Tomlinson C."/>
            <person name="Mitreva M."/>
            <person name="Nelson J."/>
            <person name="Hou S."/>
            <person name="Wollam A."/>
            <person name="Pepin K.H."/>
            <person name="Johnson M."/>
            <person name="Bhonagiri V."/>
            <person name="Nash W.E."/>
            <person name="Warren W."/>
            <person name="Chinwalla A."/>
            <person name="Mardis E.R."/>
            <person name="Wilson R.K."/>
        </authorList>
    </citation>
    <scope>NUCLEOTIDE SEQUENCE [LARGE SCALE GENOMIC DNA]</scope>
    <source>
        <strain evidence="1 2">F0302</strain>
    </source>
</reference>
<comment type="caution">
    <text evidence="1">The sequence shown here is derived from an EMBL/GenBank/DDBJ whole genome shotgun (WGS) entry which is preliminary data.</text>
</comment>
<dbReference type="EMBL" id="ACUZ02000031">
    <property type="protein sequence ID" value="EFB32046.1"/>
    <property type="molecule type" value="Genomic_DNA"/>
</dbReference>
<dbReference type="HOGENOM" id="CLU_2570958_0_0_10"/>
<dbReference type="STRING" id="649760.HMPREF0971_01795"/>
<name>D1QS39_9BACT</name>
<organism evidence="1 2">
    <name type="scientific">Segatella oris F0302</name>
    <dbReference type="NCBI Taxonomy" id="649760"/>
    <lineage>
        <taxon>Bacteria</taxon>
        <taxon>Pseudomonadati</taxon>
        <taxon>Bacteroidota</taxon>
        <taxon>Bacteroidia</taxon>
        <taxon>Bacteroidales</taxon>
        <taxon>Prevotellaceae</taxon>
        <taxon>Segatella</taxon>
    </lineage>
</organism>
<proteinExistence type="predicted"/>
<sequence length="81" mass="9019">MKVGELKFTPNKEGFSASKPWFLTKTANAVIDIHGIFVDDIVYGSEAKGTPDNKWKVTKAGKYKLTIDMTAHKIKAEYLGE</sequence>
<dbReference type="RefSeq" id="WP_004373382.1">
    <property type="nucleotide sequence ID" value="NZ_GG703885.1"/>
</dbReference>
<evidence type="ECO:0000313" key="2">
    <source>
        <dbReference type="Proteomes" id="UP000004079"/>
    </source>
</evidence>
<dbReference type="Proteomes" id="UP000004079">
    <property type="component" value="Unassembled WGS sequence"/>
</dbReference>